<keyword evidence="3" id="KW-1185">Reference proteome</keyword>
<protein>
    <submittedName>
        <fullName evidence="2">Uncharacterized protein</fullName>
    </submittedName>
</protein>
<reference evidence="2 3" key="1">
    <citation type="journal article" date="2018" name="Sci. Rep.">
        <title>Comparative genomics provides insights into the lifestyle and reveals functional heterogeneity of dark septate endophytic fungi.</title>
        <authorList>
            <person name="Knapp D.G."/>
            <person name="Nemeth J.B."/>
            <person name="Barry K."/>
            <person name="Hainaut M."/>
            <person name="Henrissat B."/>
            <person name="Johnson J."/>
            <person name="Kuo A."/>
            <person name="Lim J.H.P."/>
            <person name="Lipzen A."/>
            <person name="Nolan M."/>
            <person name="Ohm R.A."/>
            <person name="Tamas L."/>
            <person name="Grigoriev I.V."/>
            <person name="Spatafora J.W."/>
            <person name="Nagy L.G."/>
            <person name="Kovacs G.M."/>
        </authorList>
    </citation>
    <scope>NUCLEOTIDE SEQUENCE [LARGE SCALE GENOMIC DNA]</scope>
    <source>
        <strain evidence="2 3">DSE2036</strain>
    </source>
</reference>
<evidence type="ECO:0000256" key="1">
    <source>
        <dbReference type="SAM" id="MobiDB-lite"/>
    </source>
</evidence>
<evidence type="ECO:0000313" key="2">
    <source>
        <dbReference type="EMBL" id="PVH98685.1"/>
    </source>
</evidence>
<evidence type="ECO:0000313" key="3">
    <source>
        <dbReference type="Proteomes" id="UP000244855"/>
    </source>
</evidence>
<gene>
    <name evidence="2" type="ORF">DM02DRAFT_32892</name>
</gene>
<dbReference type="Proteomes" id="UP000244855">
    <property type="component" value="Unassembled WGS sequence"/>
</dbReference>
<proteinExistence type="predicted"/>
<dbReference type="EMBL" id="KZ805408">
    <property type="protein sequence ID" value="PVH98685.1"/>
    <property type="molecule type" value="Genomic_DNA"/>
</dbReference>
<accession>A0A2V1DL86</accession>
<dbReference type="AlphaFoldDB" id="A0A2V1DL86"/>
<feature type="compositionally biased region" description="Low complexity" evidence="1">
    <location>
        <begin position="61"/>
        <end position="71"/>
    </location>
</feature>
<dbReference type="OrthoDB" id="1926336at2759"/>
<name>A0A2V1DL86_9PLEO</name>
<organism evidence="2 3">
    <name type="scientific">Periconia macrospinosa</name>
    <dbReference type="NCBI Taxonomy" id="97972"/>
    <lineage>
        <taxon>Eukaryota</taxon>
        <taxon>Fungi</taxon>
        <taxon>Dikarya</taxon>
        <taxon>Ascomycota</taxon>
        <taxon>Pezizomycotina</taxon>
        <taxon>Dothideomycetes</taxon>
        <taxon>Pleosporomycetidae</taxon>
        <taxon>Pleosporales</taxon>
        <taxon>Massarineae</taxon>
        <taxon>Periconiaceae</taxon>
        <taxon>Periconia</taxon>
    </lineage>
</organism>
<feature type="compositionally biased region" description="Basic and acidic residues" evidence="1">
    <location>
        <begin position="10"/>
        <end position="22"/>
    </location>
</feature>
<sequence>MFQGFQRFKGAIDARIAEEQARQRASTQSPGSRSGSVPRRANSRTDSPSKRSGKPKEADGKAAPAGKGPDPSEFDPEFVIGEDDDQPSRTGTPRPKEKTESTETASGGDKAQEEDGKPASNEEEPAAPEIPPEVQTRLRKLDKLEPKYTGQFFCEV</sequence>
<feature type="compositionally biased region" description="Low complexity" evidence="1">
    <location>
        <begin position="23"/>
        <end position="40"/>
    </location>
</feature>
<feature type="compositionally biased region" description="Acidic residues" evidence="1">
    <location>
        <begin position="72"/>
        <end position="85"/>
    </location>
</feature>
<dbReference type="STRING" id="97972.A0A2V1DL86"/>
<feature type="region of interest" description="Disordered" evidence="1">
    <location>
        <begin position="1"/>
        <end position="140"/>
    </location>
</feature>